<dbReference type="Gene3D" id="3.50.30.30">
    <property type="match status" value="1"/>
</dbReference>
<evidence type="ECO:0000256" key="7">
    <source>
        <dbReference type="ARBA" id="ARBA00022771"/>
    </source>
</evidence>
<feature type="compositionally biased region" description="Pro residues" evidence="13">
    <location>
        <begin position="512"/>
        <end position="524"/>
    </location>
</feature>
<evidence type="ECO:0000256" key="2">
    <source>
        <dbReference type="ARBA" id="ARBA00004141"/>
    </source>
</evidence>
<dbReference type="EMBL" id="NBIV01000043">
    <property type="protein sequence ID" value="PXF46163.1"/>
    <property type="molecule type" value="Genomic_DNA"/>
</dbReference>
<feature type="compositionally biased region" description="Polar residues" evidence="13">
    <location>
        <begin position="525"/>
        <end position="541"/>
    </location>
</feature>
<feature type="compositionally biased region" description="Pro residues" evidence="13">
    <location>
        <begin position="277"/>
        <end position="286"/>
    </location>
</feature>
<feature type="region of interest" description="Disordered" evidence="13">
    <location>
        <begin position="230"/>
        <end position="250"/>
    </location>
</feature>
<gene>
    <name evidence="15" type="ORF">BWQ96_04040</name>
</gene>
<dbReference type="Pfam" id="PF02225">
    <property type="entry name" value="PA"/>
    <property type="match status" value="1"/>
</dbReference>
<dbReference type="PANTHER" id="PTHR45977:SF4">
    <property type="entry name" value="RING-TYPE DOMAIN-CONTAINING PROTEIN"/>
    <property type="match status" value="1"/>
</dbReference>
<keyword evidence="11" id="KW-0472">Membrane</keyword>
<keyword evidence="9" id="KW-0862">Zinc</keyword>
<keyword evidence="16" id="KW-1185">Reference proteome</keyword>
<feature type="domain" description="RING-type" evidence="14">
    <location>
        <begin position="564"/>
        <end position="606"/>
    </location>
</feature>
<evidence type="ECO:0000259" key="14">
    <source>
        <dbReference type="PROSITE" id="PS50089"/>
    </source>
</evidence>
<evidence type="ECO:0000256" key="13">
    <source>
        <dbReference type="SAM" id="MobiDB-lite"/>
    </source>
</evidence>
<dbReference type="SMART" id="SM00184">
    <property type="entry name" value="RING"/>
    <property type="match status" value="1"/>
</dbReference>
<dbReference type="GO" id="GO:0006511">
    <property type="term" value="P:ubiquitin-dependent protein catabolic process"/>
    <property type="evidence" value="ECO:0007669"/>
    <property type="project" value="TreeGrafter"/>
</dbReference>
<accession>A0A2V3IVQ1</accession>
<keyword evidence="6" id="KW-0479">Metal-binding</keyword>
<evidence type="ECO:0000256" key="3">
    <source>
        <dbReference type="ARBA" id="ARBA00012483"/>
    </source>
</evidence>
<reference evidence="15 16" key="1">
    <citation type="journal article" date="2018" name="Mol. Biol. Evol.">
        <title>Analysis of the draft genome of the red seaweed Gracilariopsis chorda provides insights into genome size evolution in Rhodophyta.</title>
        <authorList>
            <person name="Lee J."/>
            <person name="Yang E.C."/>
            <person name="Graf L."/>
            <person name="Yang J.H."/>
            <person name="Qiu H."/>
            <person name="Zel Zion U."/>
            <person name="Chan C.X."/>
            <person name="Stephens T.G."/>
            <person name="Weber A.P.M."/>
            <person name="Boo G.H."/>
            <person name="Boo S.M."/>
            <person name="Kim K.M."/>
            <person name="Shin Y."/>
            <person name="Jung M."/>
            <person name="Lee S.J."/>
            <person name="Yim H.S."/>
            <person name="Lee J.H."/>
            <person name="Bhattacharya D."/>
            <person name="Yoon H.S."/>
        </authorList>
    </citation>
    <scope>NUCLEOTIDE SEQUENCE [LARGE SCALE GENOMIC DNA]</scope>
    <source>
        <strain evidence="15 16">SKKU-2015</strain>
        <tissue evidence="15">Whole body</tissue>
    </source>
</reference>
<dbReference type="SUPFAM" id="SSF52025">
    <property type="entry name" value="PA domain"/>
    <property type="match status" value="1"/>
</dbReference>
<evidence type="ECO:0000256" key="10">
    <source>
        <dbReference type="ARBA" id="ARBA00022989"/>
    </source>
</evidence>
<feature type="compositionally biased region" description="Polar residues" evidence="13">
    <location>
        <begin position="465"/>
        <end position="475"/>
    </location>
</feature>
<feature type="region of interest" description="Disordered" evidence="13">
    <location>
        <begin position="448"/>
        <end position="558"/>
    </location>
</feature>
<feature type="region of interest" description="Disordered" evidence="13">
    <location>
        <begin position="79"/>
        <end position="102"/>
    </location>
</feature>
<dbReference type="GO" id="GO:0008270">
    <property type="term" value="F:zinc ion binding"/>
    <property type="evidence" value="ECO:0007669"/>
    <property type="project" value="UniProtKB-KW"/>
</dbReference>
<dbReference type="PANTHER" id="PTHR45977">
    <property type="entry name" value="TARGET OF ERK KINASE MPK-1"/>
    <property type="match status" value="1"/>
</dbReference>
<keyword evidence="5" id="KW-0812">Transmembrane</keyword>
<feature type="compositionally biased region" description="Low complexity" evidence="13">
    <location>
        <begin position="231"/>
        <end position="245"/>
    </location>
</feature>
<dbReference type="GO" id="GO:0061630">
    <property type="term" value="F:ubiquitin protein ligase activity"/>
    <property type="evidence" value="ECO:0007669"/>
    <property type="project" value="UniProtKB-EC"/>
</dbReference>
<keyword evidence="8" id="KW-0833">Ubl conjugation pathway</keyword>
<feature type="compositionally biased region" description="Basic and acidic residues" evidence="13">
    <location>
        <begin position="452"/>
        <end position="463"/>
    </location>
</feature>
<comment type="catalytic activity">
    <reaction evidence="1">
        <text>S-ubiquitinyl-[E2 ubiquitin-conjugating enzyme]-L-cysteine + [acceptor protein]-L-lysine = [E2 ubiquitin-conjugating enzyme]-L-cysteine + N(6)-ubiquitinyl-[acceptor protein]-L-lysine.</text>
        <dbReference type="EC" id="2.3.2.27"/>
    </reaction>
</comment>
<evidence type="ECO:0000256" key="9">
    <source>
        <dbReference type="ARBA" id="ARBA00022833"/>
    </source>
</evidence>
<organism evidence="15 16">
    <name type="scientific">Gracilariopsis chorda</name>
    <dbReference type="NCBI Taxonomy" id="448386"/>
    <lineage>
        <taxon>Eukaryota</taxon>
        <taxon>Rhodophyta</taxon>
        <taxon>Florideophyceae</taxon>
        <taxon>Rhodymeniophycidae</taxon>
        <taxon>Gracilariales</taxon>
        <taxon>Gracilariaceae</taxon>
        <taxon>Gracilariopsis</taxon>
    </lineage>
</organism>
<keyword evidence="7 12" id="KW-0863">Zinc-finger</keyword>
<dbReference type="InterPro" id="IPR013083">
    <property type="entry name" value="Znf_RING/FYVE/PHD"/>
</dbReference>
<dbReference type="InterPro" id="IPR003137">
    <property type="entry name" value="PA_domain"/>
</dbReference>
<dbReference type="EC" id="2.3.2.27" evidence="3"/>
<dbReference type="GO" id="GO:0016567">
    <property type="term" value="P:protein ubiquitination"/>
    <property type="evidence" value="ECO:0007669"/>
    <property type="project" value="TreeGrafter"/>
</dbReference>
<dbReference type="OrthoDB" id="8062037at2759"/>
<evidence type="ECO:0000256" key="6">
    <source>
        <dbReference type="ARBA" id="ARBA00022723"/>
    </source>
</evidence>
<dbReference type="AlphaFoldDB" id="A0A2V3IVQ1"/>
<dbReference type="InterPro" id="IPR001841">
    <property type="entry name" value="Znf_RING"/>
</dbReference>
<feature type="region of interest" description="Disordered" evidence="13">
    <location>
        <begin position="264"/>
        <end position="286"/>
    </location>
</feature>
<comment type="subcellular location">
    <subcellularLocation>
        <location evidence="2">Membrane</location>
        <topology evidence="2">Multi-pass membrane protein</topology>
    </subcellularLocation>
</comment>
<dbReference type="InterPro" id="IPR046450">
    <property type="entry name" value="PA_dom_sf"/>
</dbReference>
<dbReference type="CDD" id="cd16454">
    <property type="entry name" value="RING-H2_PA-TM-RING"/>
    <property type="match status" value="1"/>
</dbReference>
<dbReference type="GO" id="GO:0016020">
    <property type="term" value="C:membrane"/>
    <property type="evidence" value="ECO:0007669"/>
    <property type="project" value="UniProtKB-SubCell"/>
</dbReference>
<evidence type="ECO:0000256" key="12">
    <source>
        <dbReference type="PROSITE-ProRule" id="PRU00175"/>
    </source>
</evidence>
<feature type="compositionally biased region" description="Low complexity" evidence="13">
    <location>
        <begin position="81"/>
        <end position="94"/>
    </location>
</feature>
<protein>
    <recommendedName>
        <fullName evidence="3">RING-type E3 ubiquitin transferase</fullName>
        <ecNumber evidence="3">2.3.2.27</ecNumber>
    </recommendedName>
</protein>
<evidence type="ECO:0000256" key="4">
    <source>
        <dbReference type="ARBA" id="ARBA00022679"/>
    </source>
</evidence>
<evidence type="ECO:0000313" key="15">
    <source>
        <dbReference type="EMBL" id="PXF46163.1"/>
    </source>
</evidence>
<proteinExistence type="predicted"/>
<dbReference type="SUPFAM" id="SSF57850">
    <property type="entry name" value="RING/U-box"/>
    <property type="match status" value="1"/>
</dbReference>
<evidence type="ECO:0000256" key="5">
    <source>
        <dbReference type="ARBA" id="ARBA00022692"/>
    </source>
</evidence>
<keyword evidence="4" id="KW-0808">Transferase</keyword>
<evidence type="ECO:0000256" key="1">
    <source>
        <dbReference type="ARBA" id="ARBA00000900"/>
    </source>
</evidence>
<evidence type="ECO:0000256" key="11">
    <source>
        <dbReference type="ARBA" id="ARBA00023136"/>
    </source>
</evidence>
<dbReference type="Gene3D" id="3.30.40.10">
    <property type="entry name" value="Zinc/RING finger domain, C3HC4 (zinc finger)"/>
    <property type="match status" value="1"/>
</dbReference>
<evidence type="ECO:0000313" key="16">
    <source>
        <dbReference type="Proteomes" id="UP000247409"/>
    </source>
</evidence>
<evidence type="ECO:0000256" key="8">
    <source>
        <dbReference type="ARBA" id="ARBA00022786"/>
    </source>
</evidence>
<dbReference type="Pfam" id="PF13639">
    <property type="entry name" value="zf-RING_2"/>
    <property type="match status" value="1"/>
</dbReference>
<dbReference type="Proteomes" id="UP000247409">
    <property type="component" value="Unassembled WGS sequence"/>
</dbReference>
<dbReference type="PROSITE" id="PS50089">
    <property type="entry name" value="ZF_RING_2"/>
    <property type="match status" value="1"/>
</dbReference>
<keyword evidence="10" id="KW-1133">Transmembrane helix</keyword>
<name>A0A2V3IVQ1_9FLOR</name>
<sequence length="627" mass="67515">MQSNPVAIGRSAAKRRAQEAAEQPELAPITGAAQQLCQFDWLQSTAARGSDASADAAPTLRTGAAPVVARHHAVVARHHAVAPASSASARAQRTSPPPLEQHRQPVPAMLLLLLALPVVAAILVKAPESCGGERVIKHANALFGLKPDDPAFNNRDFAIFAPRPQRDGAYIRINPVSRPSAISTLHSAATSLFIAMLFGRAPDTIRVTDPPPPPQISLLEPSALSARVRRANPPWNSNPAAPRASVAPHRQTQSLLETIASFGDPSATASRSNTNRPPSPSLDPSPSPLYDACCQLSVTADLQAIQGRVAVVTRGVCDFAQKIGFMQDAGAQGVIVVNFKDEGDHLANMKLNETKQDPHITIPAVMIRYRDWAEIAPCWNDTIVTFTAKGEAKGDHARDNLNWAMMRGMALWILCQCGVNVVRYKRRVSEYRARADAIAALPVETYQHRNHRDQSVPEERAHLLSDTSEPETNPEISPDTLPDTSSDVSTEVAPEVSPVQSIPNKSAAGPAPSTPPPPAGPPTDQPNRTRTESQPGSSSAHAPQLLSPTRPPEDAESEEEEPICAVCLEEFEPGQQVRQLACSHLYHRTCIDPWLQSSSNSCPLCKREIPSLPPPPAQFHYGSMLVS</sequence>
<comment type="caution">
    <text evidence="15">The sequence shown here is derived from an EMBL/GenBank/DDBJ whole genome shotgun (WGS) entry which is preliminary data.</text>
</comment>
<feature type="region of interest" description="Disordered" evidence="13">
    <location>
        <begin position="1"/>
        <end position="26"/>
    </location>
</feature>